<keyword evidence="3" id="KW-0677">Repeat</keyword>
<dbReference type="Gene3D" id="1.10.510.10">
    <property type="entry name" value="Transferase(Phosphotransferase) domain 1"/>
    <property type="match status" value="1"/>
</dbReference>
<dbReference type="SUPFAM" id="SSF52058">
    <property type="entry name" value="L domain-like"/>
    <property type="match status" value="1"/>
</dbReference>
<dbReference type="SUPFAM" id="SSF56112">
    <property type="entry name" value="Protein kinase-like (PK-like)"/>
    <property type="match status" value="1"/>
</dbReference>
<dbReference type="EMBL" id="JARVCO010000010">
    <property type="protein sequence ID" value="MDZ8119394.1"/>
    <property type="molecule type" value="Genomic_DNA"/>
</dbReference>
<keyword evidence="6" id="KW-0067">ATP-binding</keyword>
<keyword evidence="1" id="KW-0433">Leucine-rich repeat</keyword>
<dbReference type="Gene3D" id="3.80.10.10">
    <property type="entry name" value="Ribonuclease Inhibitor"/>
    <property type="match status" value="1"/>
</dbReference>
<evidence type="ECO:0000313" key="8">
    <source>
        <dbReference type="EMBL" id="MDZ8119394.1"/>
    </source>
</evidence>
<dbReference type="PROSITE" id="PS50011">
    <property type="entry name" value="PROTEIN_KINASE_DOM"/>
    <property type="match status" value="1"/>
</dbReference>
<dbReference type="Pfam" id="PF00069">
    <property type="entry name" value="Pkinase"/>
    <property type="match status" value="1"/>
</dbReference>
<evidence type="ECO:0000256" key="1">
    <source>
        <dbReference type="ARBA" id="ARBA00022614"/>
    </source>
</evidence>
<dbReference type="PROSITE" id="PS51450">
    <property type="entry name" value="LRR"/>
    <property type="match status" value="1"/>
</dbReference>
<comment type="caution">
    <text evidence="8">The sequence shown here is derived from an EMBL/GenBank/DDBJ whole genome shotgun (WGS) entry which is preliminary data.</text>
</comment>
<dbReference type="RefSeq" id="WP_322609178.1">
    <property type="nucleotide sequence ID" value="NZ_JARVCO010000010.1"/>
</dbReference>
<evidence type="ECO:0000256" key="5">
    <source>
        <dbReference type="ARBA" id="ARBA00022777"/>
    </source>
</evidence>
<dbReference type="PANTHER" id="PTHR43289">
    <property type="entry name" value="MITOGEN-ACTIVATED PROTEIN KINASE KINASE KINASE 20-RELATED"/>
    <property type="match status" value="1"/>
</dbReference>
<dbReference type="GO" id="GO:0016301">
    <property type="term" value="F:kinase activity"/>
    <property type="evidence" value="ECO:0007669"/>
    <property type="project" value="UniProtKB-KW"/>
</dbReference>
<reference evidence="8 9" key="1">
    <citation type="journal article" date="2024" name="Appl. Environ. Microbiol.">
        <title>Pontiella agarivorans sp. nov., a novel marine anaerobic bacterium capable of degrading macroalgal polysaccharides and fixing nitrogen.</title>
        <authorList>
            <person name="Liu N."/>
            <person name="Kivenson V."/>
            <person name="Peng X."/>
            <person name="Cui Z."/>
            <person name="Lankiewicz T.S."/>
            <person name="Gosselin K.M."/>
            <person name="English C.J."/>
            <person name="Blair E.M."/>
            <person name="O'Malley M.A."/>
            <person name="Valentine D.L."/>
        </authorList>
    </citation>
    <scope>NUCLEOTIDE SEQUENCE [LARGE SCALE GENOMIC DNA]</scope>
    <source>
        <strain evidence="8 9">NLcol2</strain>
    </source>
</reference>
<evidence type="ECO:0000313" key="9">
    <source>
        <dbReference type="Proteomes" id="UP001290861"/>
    </source>
</evidence>
<evidence type="ECO:0000256" key="2">
    <source>
        <dbReference type="ARBA" id="ARBA00022679"/>
    </source>
</evidence>
<accession>A0ABU5MYW5</accession>
<dbReference type="InterPro" id="IPR011009">
    <property type="entry name" value="Kinase-like_dom_sf"/>
</dbReference>
<feature type="domain" description="Protein kinase" evidence="7">
    <location>
        <begin position="62"/>
        <end position="368"/>
    </location>
</feature>
<dbReference type="InterPro" id="IPR011990">
    <property type="entry name" value="TPR-like_helical_dom_sf"/>
</dbReference>
<keyword evidence="5 8" id="KW-0418">Kinase</keyword>
<evidence type="ECO:0000256" key="6">
    <source>
        <dbReference type="ARBA" id="ARBA00022840"/>
    </source>
</evidence>
<evidence type="ECO:0000256" key="4">
    <source>
        <dbReference type="ARBA" id="ARBA00022741"/>
    </source>
</evidence>
<protein>
    <submittedName>
        <fullName evidence="8">Protein kinase</fullName>
    </submittedName>
</protein>
<sequence length="736" mass="82301">MDNADNTPRKTEAPRREIGNASLFADDIIFSNTEKILFEEDLERNSASGRDSLMDEKPEDRYTANRKLNEGGMKSIWEVNDHRTARKVAMALIQDSKIASEDDIDSFLYEARLTANLQHPNIIPIYDIALDENGNPYFTMKALQGETLGDILHQLRSDDAEYVKRYTRTRLLGIFLKVCNAIDYAHTKGVIHLDLKPSNINVGDFGDVHVLDWGLSTLITHLNEYDGETVSWQSMDDVELENGQTLTRYLKGSAKQRERKNVVGGTPGYMSPEQAQGVPSDIDFQTDVYMLGSLLYEILTYHCPFKGDTVKEVLQKTVRADFPMPGTRAPERKIPAALSAIVMKAMALDPADRYPNVATLISDIHKYQEGFATTAENPTFLTHLLLLVKRHKLAVSLVAATVAVIAAVTARSFQSVRQSEQVALDALGRLQEKNEYIASTARQVAPDYLNLARQQQNDLAFSKAEKSLDTALAFDPELADAWLLKGRILLAQRDFSKAWNILSGNHGHAVTKDPPSVRLARKYSTLDEMTDEQLPQLVKDFVAYNVAEQLPRFFYELNKSSFQAETRFSALAEALEILNPEAGGINLQWQPTGSRGWIIDIGGNPDLDDITPLCGLQVMMLNANGTGSPDLRLLTEPGMVELRLSGSQLNHLFDLDQLTSLQSLDISGTNIRNISNILKYSRLRTLDISRIEGLTITPQLIWLRNLKMLTVSEAFREDPTIQSLSRRGVIIIYSGL</sequence>
<dbReference type="Gene3D" id="3.30.200.20">
    <property type="entry name" value="Phosphorylase Kinase, domain 1"/>
    <property type="match status" value="1"/>
</dbReference>
<name>A0ABU5MYW5_9BACT</name>
<dbReference type="InterPro" id="IPR032675">
    <property type="entry name" value="LRR_dom_sf"/>
</dbReference>
<dbReference type="Proteomes" id="UP001290861">
    <property type="component" value="Unassembled WGS sequence"/>
</dbReference>
<dbReference type="InterPro" id="IPR000719">
    <property type="entry name" value="Prot_kinase_dom"/>
</dbReference>
<evidence type="ECO:0000259" key="7">
    <source>
        <dbReference type="PROSITE" id="PS50011"/>
    </source>
</evidence>
<keyword evidence="9" id="KW-1185">Reference proteome</keyword>
<keyword evidence="2" id="KW-0808">Transferase</keyword>
<dbReference type="InterPro" id="IPR001611">
    <property type="entry name" value="Leu-rich_rpt"/>
</dbReference>
<keyword evidence="4" id="KW-0547">Nucleotide-binding</keyword>
<dbReference type="CDD" id="cd14014">
    <property type="entry name" value="STKc_PknB_like"/>
    <property type="match status" value="1"/>
</dbReference>
<gene>
    <name evidence="8" type="ORF">P9H32_12250</name>
</gene>
<organism evidence="8 9">
    <name type="scientific">Pontiella agarivorans</name>
    <dbReference type="NCBI Taxonomy" id="3038953"/>
    <lineage>
        <taxon>Bacteria</taxon>
        <taxon>Pseudomonadati</taxon>
        <taxon>Kiritimatiellota</taxon>
        <taxon>Kiritimatiellia</taxon>
        <taxon>Kiritimatiellales</taxon>
        <taxon>Pontiellaceae</taxon>
        <taxon>Pontiella</taxon>
    </lineage>
</organism>
<evidence type="ECO:0000256" key="3">
    <source>
        <dbReference type="ARBA" id="ARBA00022737"/>
    </source>
</evidence>
<proteinExistence type="predicted"/>
<dbReference type="PANTHER" id="PTHR43289:SF6">
    <property type="entry name" value="SERINE_THREONINE-PROTEIN KINASE NEKL-3"/>
    <property type="match status" value="1"/>
</dbReference>
<dbReference type="Gene3D" id="1.25.40.10">
    <property type="entry name" value="Tetratricopeptide repeat domain"/>
    <property type="match status" value="1"/>
</dbReference>
<dbReference type="SUPFAM" id="SSF48452">
    <property type="entry name" value="TPR-like"/>
    <property type="match status" value="1"/>
</dbReference>
<dbReference type="SMART" id="SM00220">
    <property type="entry name" value="S_TKc"/>
    <property type="match status" value="1"/>
</dbReference>